<evidence type="ECO:0000313" key="2">
    <source>
        <dbReference type="EMBL" id="TDP59874.1"/>
    </source>
</evidence>
<dbReference type="GO" id="GO:0046081">
    <property type="term" value="P:dUTP catabolic process"/>
    <property type="evidence" value="ECO:0007669"/>
    <property type="project" value="TreeGrafter"/>
</dbReference>
<dbReference type="GO" id="GO:0046047">
    <property type="term" value="P:TTP catabolic process"/>
    <property type="evidence" value="ECO:0007669"/>
    <property type="project" value="TreeGrafter"/>
</dbReference>
<dbReference type="PANTHER" id="PTHR30522:SF0">
    <property type="entry name" value="NUCLEOSIDE TRIPHOSPHATE PYROPHOSPHOHYDROLASE"/>
    <property type="match status" value="1"/>
</dbReference>
<comment type="caution">
    <text evidence="2">The sequence shown here is derived from an EMBL/GenBank/DDBJ whole genome shotgun (WGS) entry which is preliminary data.</text>
</comment>
<keyword evidence="2" id="KW-0489">Methyltransferase</keyword>
<dbReference type="GO" id="GO:0006950">
    <property type="term" value="P:response to stress"/>
    <property type="evidence" value="ECO:0007669"/>
    <property type="project" value="UniProtKB-ARBA"/>
</dbReference>
<dbReference type="FunFam" id="1.10.287.1080:FF:000003">
    <property type="entry name" value="Nucleoside triphosphate pyrophosphohydrolase"/>
    <property type="match status" value="1"/>
</dbReference>
<feature type="domain" description="NTP pyrophosphohydrolase MazG-like" evidence="1">
    <location>
        <begin position="175"/>
        <end position="236"/>
    </location>
</feature>
<dbReference type="GO" id="GO:0032259">
    <property type="term" value="P:methylation"/>
    <property type="evidence" value="ECO:0007669"/>
    <property type="project" value="UniProtKB-KW"/>
</dbReference>
<reference evidence="2 3" key="1">
    <citation type="submission" date="2019-03" db="EMBL/GenBank/DDBJ databases">
        <title>Genomic Encyclopedia of Type Strains, Phase IV (KMG-IV): sequencing the most valuable type-strain genomes for metagenomic binning, comparative biology and taxonomic classification.</title>
        <authorList>
            <person name="Goeker M."/>
        </authorList>
    </citation>
    <scope>NUCLEOTIDE SEQUENCE [LARGE SCALE GENOMIC DNA]</scope>
    <source>
        <strain evidence="2 3">DSM 28287</strain>
    </source>
</reference>
<dbReference type="InterPro" id="IPR048011">
    <property type="entry name" value="NTP-PPase_MazG-like_C"/>
</dbReference>
<dbReference type="Proteomes" id="UP000295500">
    <property type="component" value="Unassembled WGS sequence"/>
</dbReference>
<dbReference type="Gene3D" id="1.10.287.1080">
    <property type="entry name" value="MazG-like"/>
    <property type="match status" value="2"/>
</dbReference>
<dbReference type="GO" id="GO:0046052">
    <property type="term" value="P:UTP catabolic process"/>
    <property type="evidence" value="ECO:0007669"/>
    <property type="project" value="TreeGrafter"/>
</dbReference>
<accession>A0A4R6QB28</accession>
<dbReference type="GO" id="GO:0046061">
    <property type="term" value="P:dATP catabolic process"/>
    <property type="evidence" value="ECO:0007669"/>
    <property type="project" value="TreeGrafter"/>
</dbReference>
<feature type="domain" description="NTP pyrophosphohydrolase MazG-like" evidence="1">
    <location>
        <begin position="39"/>
        <end position="112"/>
    </location>
</feature>
<dbReference type="EMBL" id="SNXO01000002">
    <property type="protein sequence ID" value="TDP59874.1"/>
    <property type="molecule type" value="Genomic_DNA"/>
</dbReference>
<dbReference type="GO" id="GO:0006203">
    <property type="term" value="P:dGTP catabolic process"/>
    <property type="evidence" value="ECO:0007669"/>
    <property type="project" value="TreeGrafter"/>
</dbReference>
<dbReference type="RefSeq" id="WP_133527572.1">
    <property type="nucleotide sequence ID" value="NZ_CALCQM010000056.1"/>
</dbReference>
<dbReference type="NCBIfam" id="NF007113">
    <property type="entry name" value="PRK09562.1"/>
    <property type="match status" value="1"/>
</dbReference>
<sequence>MNKEYEELYQPADNDTDACKRLIDIVRVLRQKCPWDKVQTHESLRTCMIEEAYEAVDAVDKGDVDNLREELGDVMLQVVLNGIIGENMGEFTITDIINEECEKMIRRHPHIFDSESPKTIDKVLEKWENIKREEHGESLKVERLADVPKALPALIRSAKVQKRASQVGFDWDSAEEALPKIEEEYEELRTALGMGDLRSAEEELGDLLFSVVNVSRLLGVNPEEALKGSTDKFIDRFGFIEERAIARGADIESMTLEEMNEIWEEAKLK</sequence>
<dbReference type="InterPro" id="IPR004518">
    <property type="entry name" value="MazG-like_dom"/>
</dbReference>
<dbReference type="InterPro" id="IPR011551">
    <property type="entry name" value="NTP_PyrPHydrolase_MazG"/>
</dbReference>
<dbReference type="FunFam" id="1.10.287.1080:FF:000001">
    <property type="entry name" value="Nucleoside triphosphate pyrophosphohydrolase"/>
    <property type="match status" value="1"/>
</dbReference>
<protein>
    <submittedName>
        <fullName evidence="2">Tetrapyrrole methylase family protein/MazG family protein</fullName>
    </submittedName>
</protein>
<proteinExistence type="predicted"/>
<evidence type="ECO:0000259" key="1">
    <source>
        <dbReference type="Pfam" id="PF03819"/>
    </source>
</evidence>
<dbReference type="GO" id="GO:0046076">
    <property type="term" value="P:dTTP catabolic process"/>
    <property type="evidence" value="ECO:0007669"/>
    <property type="project" value="TreeGrafter"/>
</dbReference>
<evidence type="ECO:0000313" key="3">
    <source>
        <dbReference type="Proteomes" id="UP000295500"/>
    </source>
</evidence>
<name>A0A4R6QB28_9FIRM</name>
<dbReference type="SUPFAM" id="SSF101386">
    <property type="entry name" value="all-alpha NTP pyrophosphatases"/>
    <property type="match status" value="2"/>
</dbReference>
<dbReference type="InterPro" id="IPR048015">
    <property type="entry name" value="NTP-PPase_MazG-like_N"/>
</dbReference>
<organism evidence="2 3">
    <name type="scientific">Aminicella lysinilytica</name>
    <dbReference type="NCBI Taxonomy" id="433323"/>
    <lineage>
        <taxon>Bacteria</taxon>
        <taxon>Bacillati</taxon>
        <taxon>Bacillota</taxon>
        <taxon>Clostridia</taxon>
        <taxon>Peptostreptococcales</taxon>
        <taxon>Anaerovoracaceae</taxon>
        <taxon>Aminicella</taxon>
    </lineage>
</organism>
<dbReference type="GO" id="GO:0008168">
    <property type="term" value="F:methyltransferase activity"/>
    <property type="evidence" value="ECO:0007669"/>
    <property type="project" value="UniProtKB-KW"/>
</dbReference>
<dbReference type="AlphaFoldDB" id="A0A4R6QB28"/>
<dbReference type="OrthoDB" id="9808939at2"/>
<keyword evidence="2" id="KW-0808">Transferase</keyword>
<gene>
    <name evidence="2" type="ORF">EV211_102116</name>
</gene>
<dbReference type="CDD" id="cd11529">
    <property type="entry name" value="NTP-PPase_MazG_Cterm"/>
    <property type="match status" value="1"/>
</dbReference>
<dbReference type="NCBIfam" id="TIGR00444">
    <property type="entry name" value="mazG"/>
    <property type="match status" value="1"/>
</dbReference>
<dbReference type="Pfam" id="PF03819">
    <property type="entry name" value="MazG"/>
    <property type="match status" value="2"/>
</dbReference>
<keyword evidence="3" id="KW-1185">Reference proteome</keyword>
<dbReference type="PANTHER" id="PTHR30522">
    <property type="entry name" value="NUCLEOSIDE TRIPHOSPHATE PYROPHOSPHOHYDROLASE"/>
    <property type="match status" value="1"/>
</dbReference>
<dbReference type="CDD" id="cd11528">
    <property type="entry name" value="NTP-PPase_MazG_Nterm"/>
    <property type="match status" value="1"/>
</dbReference>
<dbReference type="GO" id="GO:0047429">
    <property type="term" value="F:nucleoside triphosphate diphosphatase activity"/>
    <property type="evidence" value="ECO:0007669"/>
    <property type="project" value="InterPro"/>
</dbReference>